<keyword evidence="2" id="KW-1185">Reference proteome</keyword>
<name>A0AA40DQK4_9PEZI</name>
<sequence>MRIGHDGNHAGKKGRDIEALEGCYKWGQRLSWIHFSPRKKNLARQLLPHLTGSGSHPNN</sequence>
<organism evidence="1 2">
    <name type="scientific">Lasiosphaeris hirsuta</name>
    <dbReference type="NCBI Taxonomy" id="260670"/>
    <lineage>
        <taxon>Eukaryota</taxon>
        <taxon>Fungi</taxon>
        <taxon>Dikarya</taxon>
        <taxon>Ascomycota</taxon>
        <taxon>Pezizomycotina</taxon>
        <taxon>Sordariomycetes</taxon>
        <taxon>Sordariomycetidae</taxon>
        <taxon>Sordariales</taxon>
        <taxon>Lasiosphaeriaceae</taxon>
        <taxon>Lasiosphaeris</taxon>
    </lineage>
</organism>
<dbReference type="AlphaFoldDB" id="A0AA40DQK4"/>
<reference evidence="1" key="1">
    <citation type="submission" date="2023-06" db="EMBL/GenBank/DDBJ databases">
        <title>Genome-scale phylogeny and comparative genomics of the fungal order Sordariales.</title>
        <authorList>
            <consortium name="Lawrence Berkeley National Laboratory"/>
            <person name="Hensen N."/>
            <person name="Bonometti L."/>
            <person name="Westerberg I."/>
            <person name="Brannstrom I.O."/>
            <person name="Guillou S."/>
            <person name="Cros-Aarteil S."/>
            <person name="Calhoun S."/>
            <person name="Haridas S."/>
            <person name="Kuo A."/>
            <person name="Mondo S."/>
            <person name="Pangilinan J."/>
            <person name="Riley R."/>
            <person name="Labutti K."/>
            <person name="Andreopoulos B."/>
            <person name="Lipzen A."/>
            <person name="Chen C."/>
            <person name="Yanf M."/>
            <person name="Daum C."/>
            <person name="Ng V."/>
            <person name="Clum A."/>
            <person name="Steindorff A."/>
            <person name="Ohm R."/>
            <person name="Martin F."/>
            <person name="Silar P."/>
            <person name="Natvig D."/>
            <person name="Lalanne C."/>
            <person name="Gautier V."/>
            <person name="Ament-Velasquez S.L."/>
            <person name="Kruys A."/>
            <person name="Hutchinson M.I."/>
            <person name="Powell A.J."/>
            <person name="Barry K."/>
            <person name="Miller A.N."/>
            <person name="Grigoriev I.V."/>
            <person name="Debuchy R."/>
            <person name="Gladieux P."/>
            <person name="Thoren M.H."/>
            <person name="Johannesson H."/>
        </authorList>
    </citation>
    <scope>NUCLEOTIDE SEQUENCE</scope>
    <source>
        <strain evidence="1">SMH4607-1</strain>
    </source>
</reference>
<dbReference type="Proteomes" id="UP001172102">
    <property type="component" value="Unassembled WGS sequence"/>
</dbReference>
<evidence type="ECO:0000313" key="2">
    <source>
        <dbReference type="Proteomes" id="UP001172102"/>
    </source>
</evidence>
<comment type="caution">
    <text evidence="1">The sequence shown here is derived from an EMBL/GenBank/DDBJ whole genome shotgun (WGS) entry which is preliminary data.</text>
</comment>
<accession>A0AA40DQK4</accession>
<gene>
    <name evidence="1" type="ORF">B0H67DRAFT_590245</name>
</gene>
<evidence type="ECO:0000313" key="1">
    <source>
        <dbReference type="EMBL" id="KAK0708423.1"/>
    </source>
</evidence>
<dbReference type="EMBL" id="JAUKUA010000006">
    <property type="protein sequence ID" value="KAK0708423.1"/>
    <property type="molecule type" value="Genomic_DNA"/>
</dbReference>
<protein>
    <submittedName>
        <fullName evidence="1">Uncharacterized protein</fullName>
    </submittedName>
</protein>
<proteinExistence type="predicted"/>